<reference evidence="6 7" key="1">
    <citation type="submission" date="2019-01" db="EMBL/GenBank/DDBJ databases">
        <title>Novel species of Nocardioides.</title>
        <authorList>
            <person name="Liu Q."/>
            <person name="Xin Y.-H."/>
        </authorList>
    </citation>
    <scope>NUCLEOTIDE SEQUENCE [LARGE SCALE GENOMIC DNA]</scope>
    <source>
        <strain evidence="6 7">HLT3-15</strain>
    </source>
</reference>
<accession>A0A4Q2RLL2</accession>
<dbReference type="EMBL" id="SDWS01000011">
    <property type="protein sequence ID" value="RYB88694.1"/>
    <property type="molecule type" value="Genomic_DNA"/>
</dbReference>
<proteinExistence type="predicted"/>
<dbReference type="InterPro" id="IPR009057">
    <property type="entry name" value="Homeodomain-like_sf"/>
</dbReference>
<dbReference type="SUPFAM" id="SSF48498">
    <property type="entry name" value="Tetracyclin repressor-like, C-terminal domain"/>
    <property type="match status" value="1"/>
</dbReference>
<keyword evidence="7" id="KW-1185">Reference proteome</keyword>
<dbReference type="PROSITE" id="PS01081">
    <property type="entry name" value="HTH_TETR_1"/>
    <property type="match status" value="1"/>
</dbReference>
<evidence type="ECO:0000259" key="5">
    <source>
        <dbReference type="PROSITE" id="PS50977"/>
    </source>
</evidence>
<dbReference type="PANTHER" id="PTHR47506:SF1">
    <property type="entry name" value="HTH-TYPE TRANSCRIPTIONAL REGULATOR YJDC"/>
    <property type="match status" value="1"/>
</dbReference>
<dbReference type="OrthoDB" id="9805134at2"/>
<dbReference type="Gene3D" id="1.10.10.60">
    <property type="entry name" value="Homeodomain-like"/>
    <property type="match status" value="1"/>
</dbReference>
<evidence type="ECO:0000256" key="1">
    <source>
        <dbReference type="ARBA" id="ARBA00023015"/>
    </source>
</evidence>
<dbReference type="Proteomes" id="UP000291838">
    <property type="component" value="Unassembled WGS sequence"/>
</dbReference>
<evidence type="ECO:0000256" key="3">
    <source>
        <dbReference type="ARBA" id="ARBA00023163"/>
    </source>
</evidence>
<keyword evidence="2 4" id="KW-0238">DNA-binding</keyword>
<evidence type="ECO:0000256" key="2">
    <source>
        <dbReference type="ARBA" id="ARBA00023125"/>
    </source>
</evidence>
<evidence type="ECO:0000313" key="7">
    <source>
        <dbReference type="Proteomes" id="UP000291838"/>
    </source>
</evidence>
<dbReference type="GO" id="GO:0003677">
    <property type="term" value="F:DNA binding"/>
    <property type="evidence" value="ECO:0007669"/>
    <property type="project" value="UniProtKB-UniRule"/>
</dbReference>
<dbReference type="Gene3D" id="1.10.357.10">
    <property type="entry name" value="Tetracycline Repressor, domain 2"/>
    <property type="match status" value="1"/>
</dbReference>
<feature type="DNA-binding region" description="H-T-H motif" evidence="4">
    <location>
        <begin position="34"/>
        <end position="53"/>
    </location>
</feature>
<comment type="caution">
    <text evidence="6">The sequence shown here is derived from an EMBL/GenBank/DDBJ whole genome shotgun (WGS) entry which is preliminary data.</text>
</comment>
<organism evidence="6 7">
    <name type="scientific">Nocardioides glacieisoli</name>
    <dbReference type="NCBI Taxonomy" id="1168730"/>
    <lineage>
        <taxon>Bacteria</taxon>
        <taxon>Bacillati</taxon>
        <taxon>Actinomycetota</taxon>
        <taxon>Actinomycetes</taxon>
        <taxon>Propionibacteriales</taxon>
        <taxon>Nocardioidaceae</taxon>
        <taxon>Nocardioides</taxon>
    </lineage>
</organism>
<dbReference type="InterPro" id="IPR023772">
    <property type="entry name" value="DNA-bd_HTH_TetR-type_CS"/>
</dbReference>
<feature type="domain" description="HTH tetR-type" evidence="5">
    <location>
        <begin position="11"/>
        <end position="71"/>
    </location>
</feature>
<dbReference type="PROSITE" id="PS50977">
    <property type="entry name" value="HTH_TETR_2"/>
    <property type="match status" value="1"/>
</dbReference>
<dbReference type="AlphaFoldDB" id="A0A4Q2RLL2"/>
<dbReference type="InterPro" id="IPR001647">
    <property type="entry name" value="HTH_TetR"/>
</dbReference>
<name>A0A4Q2RLL2_9ACTN</name>
<gene>
    <name evidence="6" type="ORF">EUA06_19560</name>
</gene>
<sequence length="194" mass="20506">MLVAMAGRPRSFDRDAALAVAVEEFWRAGYEETSVATLTAAMGVTPPSLYAAFGDKQRLFEEASEAYFQRTCEGIEVATALPTVREAVARVLEDTARAHTDPATPAGCLMLTEPRLAAQREVVRRRLGDRLADGVRDGELAAGTDTDRLATFLLAVLRGMSGCARDGGGTDDLLGIAETALAALPAPANPLDIA</sequence>
<protein>
    <submittedName>
        <fullName evidence="6">TetR/AcrR family transcriptional regulator</fullName>
    </submittedName>
</protein>
<evidence type="ECO:0000313" key="6">
    <source>
        <dbReference type="EMBL" id="RYB88694.1"/>
    </source>
</evidence>
<dbReference type="PANTHER" id="PTHR47506">
    <property type="entry name" value="TRANSCRIPTIONAL REGULATORY PROTEIN"/>
    <property type="match status" value="1"/>
</dbReference>
<dbReference type="SUPFAM" id="SSF46689">
    <property type="entry name" value="Homeodomain-like"/>
    <property type="match status" value="1"/>
</dbReference>
<keyword evidence="3" id="KW-0804">Transcription</keyword>
<keyword evidence="1" id="KW-0805">Transcription regulation</keyword>
<dbReference type="InterPro" id="IPR036271">
    <property type="entry name" value="Tet_transcr_reg_TetR-rel_C_sf"/>
</dbReference>
<evidence type="ECO:0000256" key="4">
    <source>
        <dbReference type="PROSITE-ProRule" id="PRU00335"/>
    </source>
</evidence>
<dbReference type="Pfam" id="PF00440">
    <property type="entry name" value="TetR_N"/>
    <property type="match status" value="1"/>
</dbReference>